<evidence type="ECO:0000313" key="2">
    <source>
        <dbReference type="EMBL" id="KXH51533.1"/>
    </source>
</evidence>
<gene>
    <name evidence="2" type="ORF">CSAL01_05523</name>
</gene>
<keyword evidence="3" id="KW-1185">Reference proteome</keyword>
<feature type="compositionally biased region" description="Pro residues" evidence="1">
    <location>
        <begin position="93"/>
        <end position="105"/>
    </location>
</feature>
<name>A0A135TTN2_9PEZI</name>
<dbReference type="OrthoDB" id="10675684at2759"/>
<dbReference type="Proteomes" id="UP000070121">
    <property type="component" value="Unassembled WGS sequence"/>
</dbReference>
<feature type="region of interest" description="Disordered" evidence="1">
    <location>
        <begin position="85"/>
        <end position="105"/>
    </location>
</feature>
<evidence type="ECO:0000256" key="1">
    <source>
        <dbReference type="SAM" id="MobiDB-lite"/>
    </source>
</evidence>
<organism evidence="2 3">
    <name type="scientific">Colletotrichum salicis</name>
    <dbReference type="NCBI Taxonomy" id="1209931"/>
    <lineage>
        <taxon>Eukaryota</taxon>
        <taxon>Fungi</taxon>
        <taxon>Dikarya</taxon>
        <taxon>Ascomycota</taxon>
        <taxon>Pezizomycotina</taxon>
        <taxon>Sordariomycetes</taxon>
        <taxon>Hypocreomycetidae</taxon>
        <taxon>Glomerellales</taxon>
        <taxon>Glomerellaceae</taxon>
        <taxon>Colletotrichum</taxon>
        <taxon>Colletotrichum acutatum species complex</taxon>
    </lineage>
</organism>
<sequence>MDQRAKPPSKLRRGSLNQHLSRGLDMNMSCHAHGPQPRLRPGLLGLVSATHDFELVQELDRTSLGSLDRRHIADRSKPISAHLETLDSGSASEPPPLPGPLPPPLPSLHPLLHGKLTTCHRNHDPSLPLRYDAIQHPGYPIPSHAARHSFDASRYPGLQQPRLETWRQIPMGQSQIAHSHPRYAHHGSSADYVSRWPNLSHVAAVLLYICMRHLASRLPHYAIPCSTSARIALTTASNPLVFMSPYLSYTATYRYGYH</sequence>
<proteinExistence type="predicted"/>
<reference evidence="2 3" key="1">
    <citation type="submission" date="2014-02" db="EMBL/GenBank/DDBJ databases">
        <title>The genome sequence of Colletotrichum salicis CBS 607.94.</title>
        <authorList>
            <person name="Baroncelli R."/>
            <person name="Thon M.R."/>
        </authorList>
    </citation>
    <scope>NUCLEOTIDE SEQUENCE [LARGE SCALE GENOMIC DNA]</scope>
    <source>
        <strain evidence="2 3">CBS 607.94</strain>
    </source>
</reference>
<dbReference type="AlphaFoldDB" id="A0A135TTN2"/>
<evidence type="ECO:0000313" key="3">
    <source>
        <dbReference type="Proteomes" id="UP000070121"/>
    </source>
</evidence>
<comment type="caution">
    <text evidence="2">The sequence shown here is derived from an EMBL/GenBank/DDBJ whole genome shotgun (WGS) entry which is preliminary data.</text>
</comment>
<accession>A0A135TTN2</accession>
<dbReference type="EMBL" id="JFFI01001880">
    <property type="protein sequence ID" value="KXH51533.1"/>
    <property type="molecule type" value="Genomic_DNA"/>
</dbReference>
<protein>
    <submittedName>
        <fullName evidence="2">Uncharacterized protein</fullName>
    </submittedName>
</protein>